<proteinExistence type="predicted"/>
<dbReference type="InterPro" id="IPR029070">
    <property type="entry name" value="Chitinase_insertion_sf"/>
</dbReference>
<dbReference type="Proteomes" id="UP001589750">
    <property type="component" value="Unassembled WGS sequence"/>
</dbReference>
<evidence type="ECO:0000313" key="3">
    <source>
        <dbReference type="Proteomes" id="UP001589750"/>
    </source>
</evidence>
<dbReference type="PANTHER" id="PTHR46066:SF2">
    <property type="entry name" value="CHITINASE DOMAIN-CONTAINING PROTEIN 1"/>
    <property type="match status" value="1"/>
</dbReference>
<dbReference type="InterPro" id="IPR011583">
    <property type="entry name" value="Chitinase_II/V-like_cat"/>
</dbReference>
<accession>A0ABV5K790</accession>
<dbReference type="SUPFAM" id="SSF51445">
    <property type="entry name" value="(Trans)glycosidases"/>
    <property type="match status" value="1"/>
</dbReference>
<dbReference type="Pfam" id="PF00704">
    <property type="entry name" value="Glyco_hydro_18"/>
    <property type="match status" value="1"/>
</dbReference>
<feature type="domain" description="GH18" evidence="1">
    <location>
        <begin position="37"/>
        <end position="343"/>
    </location>
</feature>
<dbReference type="EMBL" id="JBHMDG010000002">
    <property type="protein sequence ID" value="MFB9311923.1"/>
    <property type="molecule type" value="Genomic_DNA"/>
</dbReference>
<dbReference type="PROSITE" id="PS51910">
    <property type="entry name" value="GH18_2"/>
    <property type="match status" value="1"/>
</dbReference>
<evidence type="ECO:0000259" key="1">
    <source>
        <dbReference type="PROSITE" id="PS51910"/>
    </source>
</evidence>
<dbReference type="InterPro" id="IPR001223">
    <property type="entry name" value="Glyco_hydro18_cat"/>
</dbReference>
<gene>
    <name evidence="2" type="ORF">ACFFRI_02610</name>
</gene>
<protein>
    <submittedName>
        <fullName evidence="2">Glycosyl hydrolase family 18 protein</fullName>
    </submittedName>
</protein>
<organism evidence="2 3">
    <name type="scientific">Nocardioides plantarum</name>
    <dbReference type="NCBI Taxonomy" id="29299"/>
    <lineage>
        <taxon>Bacteria</taxon>
        <taxon>Bacillati</taxon>
        <taxon>Actinomycetota</taxon>
        <taxon>Actinomycetes</taxon>
        <taxon>Propionibacteriales</taxon>
        <taxon>Nocardioidaceae</taxon>
        <taxon>Nocardioides</taxon>
    </lineage>
</organism>
<comment type="caution">
    <text evidence="2">The sequence shown here is derived from an EMBL/GenBank/DDBJ whole genome shotgun (WGS) entry which is preliminary data.</text>
</comment>
<keyword evidence="2" id="KW-0378">Hydrolase</keyword>
<dbReference type="Gene3D" id="3.10.50.10">
    <property type="match status" value="1"/>
</dbReference>
<dbReference type="Gene3D" id="3.20.20.80">
    <property type="entry name" value="Glycosidases"/>
    <property type="match status" value="1"/>
</dbReference>
<dbReference type="RefSeq" id="WP_170215449.1">
    <property type="nucleotide sequence ID" value="NZ_JBHMDG010000002.1"/>
</dbReference>
<dbReference type="SMART" id="SM00636">
    <property type="entry name" value="Glyco_18"/>
    <property type="match status" value="1"/>
</dbReference>
<dbReference type="PANTHER" id="PTHR46066">
    <property type="entry name" value="CHITINASE DOMAIN-CONTAINING PROTEIN 1 FAMILY MEMBER"/>
    <property type="match status" value="1"/>
</dbReference>
<dbReference type="GO" id="GO:0016787">
    <property type="term" value="F:hydrolase activity"/>
    <property type="evidence" value="ECO:0007669"/>
    <property type="project" value="UniProtKB-KW"/>
</dbReference>
<reference evidence="2 3" key="1">
    <citation type="submission" date="2024-09" db="EMBL/GenBank/DDBJ databases">
        <authorList>
            <person name="Sun Q."/>
            <person name="Mori K."/>
        </authorList>
    </citation>
    <scope>NUCLEOTIDE SEQUENCE [LARGE SCALE GENOMIC DNA]</scope>
    <source>
        <strain evidence="2 3">JCM 9626</strain>
    </source>
</reference>
<dbReference type="InterPro" id="IPR017853">
    <property type="entry name" value="GH"/>
</dbReference>
<evidence type="ECO:0000313" key="2">
    <source>
        <dbReference type="EMBL" id="MFB9311923.1"/>
    </source>
</evidence>
<keyword evidence="3" id="KW-1185">Reference proteome</keyword>
<sequence>MLRTPIALALVTTTLVTALVAGGPVHDPALAAPAATTRAALPLTGFAYGGLPRATLRRDAPALRTVTVDGVALAADGRAVAEPDEAMVGLGRSARAKGLHTELLVHNFSGRLDDFDPRRAHRLLADPQAIARVSAQLAGLVDAGGWDGVNVDLELVPEDDAPGLVALCEALQDALPADRTVTIDISAAASPRAYRRHGYDLTGIAAAVDRIELMAYDEHGPGWSEPGAIGGLRWQREAAVAMRRVVPADKIDLGTAAYGYAWRDGHQGRGSTLSPALARATARRAGVRPVWHAGVAEWSARLPSGTVVWWADARSLRHRAALARDLGLHGLALWRLGPADPLV</sequence>
<name>A0ABV5K790_9ACTN</name>